<feature type="region of interest" description="Disordered" evidence="1">
    <location>
        <begin position="379"/>
        <end position="458"/>
    </location>
</feature>
<dbReference type="EMBL" id="PRFC01000053">
    <property type="protein sequence ID" value="PWV12173.1"/>
    <property type="molecule type" value="Genomic_DNA"/>
</dbReference>
<dbReference type="EMBL" id="JABDHM010000010">
    <property type="protein sequence ID" value="KAF5224737.1"/>
    <property type="molecule type" value="Genomic_DNA"/>
</dbReference>
<evidence type="ECO:0000313" key="6">
    <source>
        <dbReference type="Proteomes" id="UP000583944"/>
    </source>
</evidence>
<feature type="compositionally biased region" description="Basic and acidic residues" evidence="1">
    <location>
        <begin position="416"/>
        <end position="429"/>
    </location>
</feature>
<evidence type="ECO:0000256" key="2">
    <source>
        <dbReference type="SAM" id="Phobius"/>
    </source>
</evidence>
<dbReference type="VEuPathDB" id="TriTrypDB:C4B63_16g319"/>
<dbReference type="AlphaFoldDB" id="A0A2V2WWD7"/>
<evidence type="ECO:0000256" key="1">
    <source>
        <dbReference type="SAM" id="MobiDB-lite"/>
    </source>
</evidence>
<dbReference type="OMA" id="YLFRVHE"/>
<dbReference type="VEuPathDB" id="TriTrypDB:TCSYLVIO_000083"/>
<dbReference type="VEuPathDB" id="TriTrypDB:TcYC6_0032990"/>
<dbReference type="VEuPathDB" id="TriTrypDB:ECC02_002041"/>
<dbReference type="Proteomes" id="UP000246078">
    <property type="component" value="Unassembled WGS sequence"/>
</dbReference>
<feature type="transmembrane region" description="Helical" evidence="2">
    <location>
        <begin position="285"/>
        <end position="304"/>
    </location>
</feature>
<evidence type="ECO:0000313" key="4">
    <source>
        <dbReference type="EMBL" id="PWV12173.1"/>
    </source>
</evidence>
<reference evidence="3 6" key="2">
    <citation type="journal article" date="2019" name="Genome Biol. Evol.">
        <title>Nanopore Sequencing Significantly Improves Genome Assembly of the Protozoan Parasite Trypanosoma cruzi.</title>
        <authorList>
            <person name="Diaz-Viraque F."/>
            <person name="Pita S."/>
            <person name="Greif G."/>
            <person name="de Souza R.C.M."/>
            <person name="Iraola G."/>
            <person name="Robello C."/>
        </authorList>
    </citation>
    <scope>NUCLEOTIDE SEQUENCE [LARGE SCALE GENOMIC DNA]</scope>
    <source>
        <strain evidence="3 6">Berenice</strain>
    </source>
</reference>
<evidence type="ECO:0000313" key="5">
    <source>
        <dbReference type="Proteomes" id="UP000246078"/>
    </source>
</evidence>
<organism evidence="4 5">
    <name type="scientific">Trypanosoma cruzi</name>
    <dbReference type="NCBI Taxonomy" id="5693"/>
    <lineage>
        <taxon>Eukaryota</taxon>
        <taxon>Discoba</taxon>
        <taxon>Euglenozoa</taxon>
        <taxon>Kinetoplastea</taxon>
        <taxon>Metakinetoplastina</taxon>
        <taxon>Trypanosomatida</taxon>
        <taxon>Trypanosomatidae</taxon>
        <taxon>Trypanosoma</taxon>
        <taxon>Schizotrypanum</taxon>
    </lineage>
</organism>
<sequence>MRTSIISPNGSVNRTRRGRRMQLLAVVLFAFIALETTTVVSAEKVLRHPVASSSGRCAKGVKAYLVQTVKQRAEVAASETRARAELNEARSIVEEEKGGQREPKEDTQERVRAAWSKFESASAAAQKFDAAVLNSHGKLPLECILEVDALRGTDPNAESWFRQTIHALEKVALHLRLYGETLRGVVLFNLAEYESAVSSFYDFVEVFSAKSQQAYNEIQQRRNKVTFGDENGGLRELAELALMYTRFITLALVPWMTVFSVFVLLIIFAPFFLSAVLLPQLVWRVWVQLFFLHYTYGLTVDGLFNSLQQYFGLLKEKDWAGLQERFLKALLTLATAEGSLGTFYNGIIAVTLIISTVAILLTFIYYWVKLPYSLMAREGGGGGKRHARNQSRKGAPQTSSSGGSTTATTTAANAGPKDKSPAHVSEAARHSTRMSNRPTGDGGGNTGNSSEKNSKKKA</sequence>
<comment type="caution">
    <text evidence="4">The sequence shown here is derived from an EMBL/GenBank/DDBJ whole genome shotgun (WGS) entry which is preliminary data.</text>
</comment>
<dbReference type="VEuPathDB" id="TriTrypDB:TcG_07619"/>
<reference evidence="3" key="3">
    <citation type="submission" date="2020-04" db="EMBL/GenBank/DDBJ databases">
        <authorList>
            <person name="Diaz Viraque F."/>
        </authorList>
    </citation>
    <scope>NUCLEOTIDE SEQUENCE</scope>
    <source>
        <strain evidence="3">Berenice</strain>
    </source>
</reference>
<accession>A0A2V2WWD7</accession>
<feature type="compositionally biased region" description="Low complexity" evidence="1">
    <location>
        <begin position="398"/>
        <end position="415"/>
    </location>
</feature>
<dbReference type="VEuPathDB" id="TriTrypDB:Tc_MARK_9355"/>
<dbReference type="VEuPathDB" id="TriTrypDB:TcCLB.503829.80"/>
<dbReference type="VEuPathDB" id="TriTrypDB:TcCLB.508045.70"/>
<name>A0A2V2WWD7_TRYCR</name>
<dbReference type="SMR" id="A0A2V2WWD7"/>
<dbReference type="Proteomes" id="UP000583944">
    <property type="component" value="Unassembled WGS sequence"/>
</dbReference>
<keyword evidence="2" id="KW-1133">Transmembrane helix</keyword>
<keyword evidence="2" id="KW-0472">Membrane</keyword>
<dbReference type="OrthoDB" id="248776at2759"/>
<proteinExistence type="predicted"/>
<evidence type="ECO:0000313" key="3">
    <source>
        <dbReference type="EMBL" id="KAF5224737.1"/>
    </source>
</evidence>
<dbReference type="VEuPathDB" id="TriTrypDB:C3747_53g231"/>
<feature type="transmembrane region" description="Helical" evidence="2">
    <location>
        <begin position="343"/>
        <end position="368"/>
    </location>
</feature>
<dbReference type="VEuPathDB" id="TriTrypDB:TcBrA4_0137910"/>
<dbReference type="VEuPathDB" id="TriTrypDB:BCY84_02371"/>
<feature type="transmembrane region" description="Helical" evidence="2">
    <location>
        <begin position="252"/>
        <end position="278"/>
    </location>
</feature>
<dbReference type="VEuPathDB" id="TriTrypDB:TCDM_08956"/>
<protein>
    <submittedName>
        <fullName evidence="4">Uncharacterized protein</fullName>
    </submittedName>
</protein>
<gene>
    <name evidence="4" type="ORF">C3747_53g231</name>
    <name evidence="3" type="ORF">ECC02_002041</name>
</gene>
<reference evidence="4 5" key="1">
    <citation type="journal article" date="2018" name="Microb. Genom.">
        <title>Expanding an expanded genome: long-read sequencing of Trypanosoma cruzi.</title>
        <authorList>
            <person name="Berna L."/>
            <person name="Rodriguez M."/>
            <person name="Chiribao M.L."/>
            <person name="Parodi-Talice A."/>
            <person name="Pita S."/>
            <person name="Rijo G."/>
            <person name="Alvarez-Valin F."/>
            <person name="Robello C."/>
        </authorList>
    </citation>
    <scope>NUCLEOTIDE SEQUENCE [LARGE SCALE GENOMIC DNA]</scope>
    <source>
        <strain evidence="4 5">TCC</strain>
    </source>
</reference>
<dbReference type="VEuPathDB" id="TriTrypDB:TcCL_ESM10161"/>
<keyword evidence="2" id="KW-0812">Transmembrane</keyword>